<dbReference type="PANTHER" id="PTHR33164:SF64">
    <property type="entry name" value="TRANSCRIPTIONAL REGULATOR SLYA"/>
    <property type="match status" value="1"/>
</dbReference>
<dbReference type="InterPro" id="IPR036388">
    <property type="entry name" value="WH-like_DNA-bd_sf"/>
</dbReference>
<dbReference type="Gene3D" id="1.10.10.10">
    <property type="entry name" value="Winged helix-like DNA-binding domain superfamily/Winged helix DNA-binding domain"/>
    <property type="match status" value="1"/>
</dbReference>
<dbReference type="OrthoDB" id="5327581at2"/>
<dbReference type="EMBL" id="FQUC01000006">
    <property type="protein sequence ID" value="SHF44945.1"/>
    <property type="molecule type" value="Genomic_DNA"/>
</dbReference>
<dbReference type="Proteomes" id="UP000184480">
    <property type="component" value="Unassembled WGS sequence"/>
</dbReference>
<dbReference type="InterPro" id="IPR039422">
    <property type="entry name" value="MarR/SlyA-like"/>
</dbReference>
<keyword evidence="1" id="KW-0805">Transcription regulation</keyword>
<dbReference type="PANTHER" id="PTHR33164">
    <property type="entry name" value="TRANSCRIPTIONAL REGULATOR, MARR FAMILY"/>
    <property type="match status" value="1"/>
</dbReference>
<dbReference type="SMART" id="SM00347">
    <property type="entry name" value="HTH_MARR"/>
    <property type="match status" value="1"/>
</dbReference>
<accession>A0A1M5BR73</accession>
<evidence type="ECO:0000313" key="6">
    <source>
        <dbReference type="Proteomes" id="UP000184480"/>
    </source>
</evidence>
<keyword evidence="3" id="KW-0804">Transcription</keyword>
<dbReference type="GO" id="GO:0003700">
    <property type="term" value="F:DNA-binding transcription factor activity"/>
    <property type="evidence" value="ECO:0007669"/>
    <property type="project" value="InterPro"/>
</dbReference>
<protein>
    <submittedName>
        <fullName evidence="5">Transcriptional regulator, MarR family</fullName>
    </submittedName>
</protein>
<evidence type="ECO:0000256" key="2">
    <source>
        <dbReference type="ARBA" id="ARBA00023125"/>
    </source>
</evidence>
<evidence type="ECO:0000256" key="3">
    <source>
        <dbReference type="ARBA" id="ARBA00023163"/>
    </source>
</evidence>
<keyword evidence="2" id="KW-0238">DNA-binding</keyword>
<evidence type="ECO:0000259" key="4">
    <source>
        <dbReference type="PROSITE" id="PS50995"/>
    </source>
</evidence>
<proteinExistence type="predicted"/>
<dbReference type="SUPFAM" id="SSF46785">
    <property type="entry name" value="Winged helix' DNA-binding domain"/>
    <property type="match status" value="1"/>
</dbReference>
<evidence type="ECO:0000256" key="1">
    <source>
        <dbReference type="ARBA" id="ARBA00023015"/>
    </source>
</evidence>
<dbReference type="GO" id="GO:0003677">
    <property type="term" value="F:DNA binding"/>
    <property type="evidence" value="ECO:0007669"/>
    <property type="project" value="UniProtKB-KW"/>
</dbReference>
<evidence type="ECO:0000313" key="5">
    <source>
        <dbReference type="EMBL" id="SHF44945.1"/>
    </source>
</evidence>
<dbReference type="InterPro" id="IPR000835">
    <property type="entry name" value="HTH_MarR-typ"/>
</dbReference>
<dbReference type="RefSeq" id="WP_062180090.1">
    <property type="nucleotide sequence ID" value="NZ_BBXL01000009.1"/>
</dbReference>
<dbReference type="Pfam" id="PF12802">
    <property type="entry name" value="MarR_2"/>
    <property type="match status" value="1"/>
</dbReference>
<name>A0A1M5BR73_9BACT</name>
<dbReference type="PROSITE" id="PS50995">
    <property type="entry name" value="HTH_MARR_2"/>
    <property type="match status" value="1"/>
</dbReference>
<gene>
    <name evidence="5" type="ORF">SAMN05444362_106163</name>
</gene>
<dbReference type="GO" id="GO:0006950">
    <property type="term" value="P:response to stress"/>
    <property type="evidence" value="ECO:0007669"/>
    <property type="project" value="TreeGrafter"/>
</dbReference>
<organism evidence="5 6">
    <name type="scientific">Dysgonomonas macrotermitis</name>
    <dbReference type="NCBI Taxonomy" id="1346286"/>
    <lineage>
        <taxon>Bacteria</taxon>
        <taxon>Pseudomonadati</taxon>
        <taxon>Bacteroidota</taxon>
        <taxon>Bacteroidia</taxon>
        <taxon>Bacteroidales</taxon>
        <taxon>Dysgonomonadaceae</taxon>
        <taxon>Dysgonomonas</taxon>
    </lineage>
</organism>
<reference evidence="6" key="1">
    <citation type="submission" date="2016-11" db="EMBL/GenBank/DDBJ databases">
        <authorList>
            <person name="Varghese N."/>
            <person name="Submissions S."/>
        </authorList>
    </citation>
    <scope>NUCLEOTIDE SEQUENCE [LARGE SCALE GENOMIC DNA]</scope>
    <source>
        <strain evidence="6">DSM 27370</strain>
    </source>
</reference>
<feature type="domain" description="HTH marR-type" evidence="4">
    <location>
        <begin position="10"/>
        <end position="147"/>
    </location>
</feature>
<dbReference type="InterPro" id="IPR036390">
    <property type="entry name" value="WH_DNA-bd_sf"/>
</dbReference>
<keyword evidence="6" id="KW-1185">Reference proteome</keyword>
<dbReference type="AlphaFoldDB" id="A0A1M5BR73"/>
<sequence length="149" mass="16903">MINKKADKPDEQLGYLLTQVTFLKQRIVNAALRELDITYIQFIILAGTMELGSEDTMVTQQMISDERRLDKAMVSNVVKSLVEKGLMVRDIHPTDKRAYILSLTEKGIEKALKGKEKALMVDETFFSAIDKEKLQEALVILLKNDLSQS</sequence>
<dbReference type="STRING" id="1346286.SAMN05444362_106163"/>